<dbReference type="GO" id="GO:0061630">
    <property type="term" value="F:ubiquitin protein ligase activity"/>
    <property type="evidence" value="ECO:0007669"/>
    <property type="project" value="TreeGrafter"/>
</dbReference>
<dbReference type="EMBL" id="BARS01009140">
    <property type="protein sequence ID" value="GAF70384.1"/>
    <property type="molecule type" value="Genomic_DNA"/>
</dbReference>
<dbReference type="Pfam" id="PF17170">
    <property type="entry name" value="DUF5128"/>
    <property type="match status" value="1"/>
</dbReference>
<accession>X0RNI7</accession>
<organism evidence="2">
    <name type="scientific">marine sediment metagenome</name>
    <dbReference type="NCBI Taxonomy" id="412755"/>
    <lineage>
        <taxon>unclassified sequences</taxon>
        <taxon>metagenomes</taxon>
        <taxon>ecological metagenomes</taxon>
    </lineage>
</organism>
<keyword evidence="1" id="KW-0677">Repeat</keyword>
<protein>
    <recommendedName>
        <fullName evidence="3">SMP-30/Gluconolactonase/LRE-like region domain-containing protein</fullName>
    </recommendedName>
</protein>
<dbReference type="PROSITE" id="PS51125">
    <property type="entry name" value="NHL"/>
    <property type="match status" value="3"/>
</dbReference>
<evidence type="ECO:0000313" key="2">
    <source>
        <dbReference type="EMBL" id="GAF70384.1"/>
    </source>
</evidence>
<dbReference type="PANTHER" id="PTHR24104">
    <property type="entry name" value="E3 UBIQUITIN-PROTEIN LIGASE NHLRC1-RELATED"/>
    <property type="match status" value="1"/>
</dbReference>
<name>X0RNI7_9ZZZZ</name>
<sequence length="275" mass="29502">FLAALRGPRPPIQFSSPHAVALGPGHLVAVADGAGAAVHVIDLLDRTHVVVFGFGDERLGTPVGVAWVEDGLFVTDAKRGEVIEFDAQGQYRRRFGGSVLRRPVGLTYVAKRNQLYVVDGGAHCLAVFDLSGELVHTIGGPGVEPGLFNYPTHLCCAGDNLLVADSGNFRVQLLDLDGNCKRTIGQKGDGAGDFALPKGVALDSKGHIYVVDAHFENVQVFDAQGQLLMVFGEEGRDLGQFWLPAGLAIDADDRIWLADSGNRRLQVFQYIRTAS</sequence>
<dbReference type="InterPro" id="IPR001258">
    <property type="entry name" value="NHL_repeat"/>
</dbReference>
<dbReference type="InterPro" id="IPR011042">
    <property type="entry name" value="6-blade_b-propeller_TolB-like"/>
</dbReference>
<comment type="caution">
    <text evidence="2">The sequence shown here is derived from an EMBL/GenBank/DDBJ whole genome shotgun (WGS) entry which is preliminary data.</text>
</comment>
<dbReference type="Gene3D" id="2.120.10.30">
    <property type="entry name" value="TolB, C-terminal domain"/>
    <property type="match status" value="3"/>
</dbReference>
<reference evidence="2" key="1">
    <citation type="journal article" date="2014" name="Front. Microbiol.">
        <title>High frequency of phylogenetically diverse reductive dehalogenase-homologous genes in deep subseafloor sedimentary metagenomes.</title>
        <authorList>
            <person name="Kawai M."/>
            <person name="Futagami T."/>
            <person name="Toyoda A."/>
            <person name="Takaki Y."/>
            <person name="Nishi S."/>
            <person name="Hori S."/>
            <person name="Arai W."/>
            <person name="Tsubouchi T."/>
            <person name="Morono Y."/>
            <person name="Uchiyama I."/>
            <person name="Ito T."/>
            <person name="Fujiyama A."/>
            <person name="Inagaki F."/>
            <person name="Takami H."/>
        </authorList>
    </citation>
    <scope>NUCLEOTIDE SEQUENCE</scope>
    <source>
        <strain evidence="2">Expedition CK06-06</strain>
    </source>
</reference>
<dbReference type="InterPro" id="IPR050952">
    <property type="entry name" value="TRIM-NHL_E3_ligases"/>
</dbReference>
<gene>
    <name evidence="2" type="ORF">S01H1_17248</name>
</gene>
<feature type="non-terminal residue" evidence="2">
    <location>
        <position position="1"/>
    </location>
</feature>
<proteinExistence type="predicted"/>
<dbReference type="PANTHER" id="PTHR24104:SF25">
    <property type="entry name" value="PROTEIN LIN-41"/>
    <property type="match status" value="1"/>
</dbReference>
<dbReference type="GO" id="GO:0043161">
    <property type="term" value="P:proteasome-mediated ubiquitin-dependent protein catabolic process"/>
    <property type="evidence" value="ECO:0007669"/>
    <property type="project" value="TreeGrafter"/>
</dbReference>
<dbReference type="SUPFAM" id="SSF101898">
    <property type="entry name" value="NHL repeat"/>
    <property type="match status" value="1"/>
</dbReference>
<dbReference type="Pfam" id="PF01436">
    <property type="entry name" value="NHL"/>
    <property type="match status" value="2"/>
</dbReference>
<evidence type="ECO:0000256" key="1">
    <source>
        <dbReference type="ARBA" id="ARBA00022737"/>
    </source>
</evidence>
<evidence type="ECO:0008006" key="3">
    <source>
        <dbReference type="Google" id="ProtNLM"/>
    </source>
</evidence>
<dbReference type="GO" id="GO:0000209">
    <property type="term" value="P:protein polyubiquitination"/>
    <property type="evidence" value="ECO:0007669"/>
    <property type="project" value="TreeGrafter"/>
</dbReference>
<dbReference type="AlphaFoldDB" id="X0RNI7"/>